<sequence length="102" mass="10894">MAYGFQSWDTNGNPNNYGIFPVSVAGYISLSEGQKSGSWSFNVPSGLRLGFFWVANQDKSGLSKRTITVSGNTINVGSAADDSFGVNIYPATQGFIVVQMLS</sequence>
<evidence type="ECO:0000313" key="2">
    <source>
        <dbReference type="EMBL" id="QPX75281.1"/>
    </source>
</evidence>
<name>A0A5B9NM54_9CAUD</name>
<dbReference type="Proteomes" id="UP000595598">
    <property type="component" value="Segment"/>
</dbReference>
<dbReference type="EMBL" id="MW021765">
    <property type="protein sequence ID" value="QPX75281.1"/>
    <property type="molecule type" value="Genomic_DNA"/>
</dbReference>
<protein>
    <submittedName>
        <fullName evidence="1">Uncharacterized protein</fullName>
    </submittedName>
</protein>
<evidence type="ECO:0000313" key="1">
    <source>
        <dbReference type="EMBL" id="QEG12003.1"/>
    </source>
</evidence>
<gene>
    <name evidence="1" type="ORF">GROOT_22</name>
</gene>
<accession>A0A5B9NM54</accession>
<reference evidence="2 4" key="2">
    <citation type="submission" date="2020-09" db="EMBL/GenBank/DDBJ databases">
        <authorList>
            <person name="Meek T."/>
            <person name="Sharma R."/>
            <person name="Thurgood T.L."/>
            <person name="Atkinson A.D."/>
            <person name="Fairholm J."/>
            <person name="Brown O.T."/>
            <person name="Loertscher E."/>
            <person name="Arens D.K."/>
            <person name="Kruger J.L."/>
            <person name="Johnson L."/>
            <person name="Thompson D.W."/>
            <person name="Walker J."/>
            <person name="Casjens S.R."/>
            <person name="Grose J.H."/>
        </authorList>
    </citation>
    <scope>NUCLEOTIDE SEQUENCE [LARGE SCALE GENOMIC DNA]</scope>
</reference>
<proteinExistence type="predicted"/>
<evidence type="ECO:0000313" key="4">
    <source>
        <dbReference type="Proteomes" id="UP000595598"/>
    </source>
</evidence>
<dbReference type="EMBL" id="MN013076">
    <property type="protein sequence ID" value="QEG12003.1"/>
    <property type="molecule type" value="Genomic_DNA"/>
</dbReference>
<dbReference type="Proteomes" id="UP000324081">
    <property type="component" value="Segment"/>
</dbReference>
<evidence type="ECO:0000313" key="3">
    <source>
        <dbReference type="Proteomes" id="UP000324081"/>
    </source>
</evidence>
<reference evidence="1 3" key="1">
    <citation type="submission" date="2019-04" db="EMBL/GenBank/DDBJ databases">
        <authorList>
            <person name="Meek T."/>
            <person name="Sharma R."/>
            <person name="Thurgood T.L."/>
            <person name="Atkinson A.D."/>
            <person name="Fairholm J."/>
            <person name="Brown O."/>
            <person name="Loertscher E."/>
            <person name="Arens D.K."/>
            <person name="Kruger J.L."/>
            <person name="Johnson L."/>
            <person name="Thompson D.W."/>
            <person name="Walker J."/>
            <person name="Casjens S."/>
            <person name="Grose J.H."/>
        </authorList>
    </citation>
    <scope>NUCLEOTIDE SEQUENCE [LARGE SCALE GENOMIC DNA]</scope>
</reference>
<keyword evidence="3" id="KW-1185">Reference proteome</keyword>
<organism evidence="1 3">
    <name type="scientific">Klebsiella phage vB_KpnS_IMGroot</name>
    <dbReference type="NCBI Taxonomy" id="2591375"/>
    <lineage>
        <taxon>Viruses</taxon>
        <taxon>Duplodnaviria</taxon>
        <taxon>Heunggongvirae</taxon>
        <taxon>Uroviricota</taxon>
        <taxon>Caudoviricetes</taxon>
        <taxon>Drexlerviridae</taxon>
        <taxon>Webervirus</taxon>
        <taxon>Webervirus IMGroot</taxon>
    </lineage>
</organism>